<comment type="caution">
    <text evidence="3">The sequence shown here is derived from an EMBL/GenBank/DDBJ whole genome shotgun (WGS) entry which is preliminary data.</text>
</comment>
<protein>
    <recommendedName>
        <fullName evidence="2">DUF4110 domain-containing protein</fullName>
    </recommendedName>
</protein>
<dbReference type="InterPro" id="IPR052588">
    <property type="entry name" value="Kelch_domain_protein"/>
</dbReference>
<dbReference type="EMBL" id="JAGHQL010000144">
    <property type="protein sequence ID" value="KAH0537472.1"/>
    <property type="molecule type" value="Genomic_DNA"/>
</dbReference>
<dbReference type="InterPro" id="IPR025183">
    <property type="entry name" value="DUF4110"/>
</dbReference>
<feature type="compositionally biased region" description="Acidic residues" evidence="1">
    <location>
        <begin position="585"/>
        <end position="595"/>
    </location>
</feature>
<dbReference type="Gene3D" id="2.120.10.80">
    <property type="entry name" value="Kelch-type beta propeller"/>
    <property type="match status" value="2"/>
</dbReference>
<feature type="region of interest" description="Disordered" evidence="1">
    <location>
        <begin position="1"/>
        <end position="47"/>
    </location>
</feature>
<dbReference type="PANTHER" id="PTHR46063">
    <property type="entry name" value="KELCH DOMAIN-CONTAINING PROTEIN"/>
    <property type="match status" value="1"/>
</dbReference>
<organism evidence="3 4">
    <name type="scientific">Glutinoglossum americanum</name>
    <dbReference type="NCBI Taxonomy" id="1670608"/>
    <lineage>
        <taxon>Eukaryota</taxon>
        <taxon>Fungi</taxon>
        <taxon>Dikarya</taxon>
        <taxon>Ascomycota</taxon>
        <taxon>Pezizomycotina</taxon>
        <taxon>Geoglossomycetes</taxon>
        <taxon>Geoglossales</taxon>
        <taxon>Geoglossaceae</taxon>
        <taxon>Glutinoglossum</taxon>
    </lineage>
</organism>
<evidence type="ECO:0000256" key="1">
    <source>
        <dbReference type="SAM" id="MobiDB-lite"/>
    </source>
</evidence>
<dbReference type="OrthoDB" id="4447at2759"/>
<sequence>MGKDKKAKQVEKKIRVAEKANKKAAQKEKKGKTKGRRPGDESDAEDIDLDAVLEEYARQQAQFLKVTEVVSDPPSPRSSSTLVGSPSNSNELFLFGGELFDGAVAKFYNDLYVYLVDKDEWRVVTSPNTPLPRSGHAWCRGGNDGGIYLFGGEFSSPKQGTFYHYNDFWRLDPGSREWTRIESKGKGPPARSGHRMTYHKNFILLYGGFQDTSQQTKYLSDLWIYDCANYIWHNPTLPPHSQQPDARSSFSFLPNEGGAVIFGGYSRVKATATVGKQTRGGGQAQRTVLKPVVHQDTWFLRVSQPTATTSSGSAPTIRWERRKRPANAPNPPRAGATMAFHRGRGIAFGGVHDVEESEEGIDSEFFNALFAWGTERNRFFQLTLRRPRTLNAKKQQVSDRVAGKRERGKADEDELLRNLAALEAGGSVANAQSISLTKNPEDIEPSAKTVKEKIFEMPHQRFNAQLAVQDDVLYIYGGTFEKGDREFTFDEMWAIDLDKLDGVREIFRHEPGNWVGSEDGDSEDEDEDEDEDDEDEEEDGPDPEPEEKPIFVSKDTPRKARRKGKAPDTPSLTTLSTSEPPEPVEFLEPEPEPEPDPSLPHPRPFEALRDFYARTSAQWLSLLPIGKSSTKELRTEAFRLAEDKWWDCREEIRALEDEQEDAGIGEVVGIGERGGGEGGGAGRRR</sequence>
<name>A0A9P8I2P4_9PEZI</name>
<evidence type="ECO:0000313" key="3">
    <source>
        <dbReference type="EMBL" id="KAH0537472.1"/>
    </source>
</evidence>
<dbReference type="Pfam" id="PF13422">
    <property type="entry name" value="DUF4110"/>
    <property type="match status" value="1"/>
</dbReference>
<dbReference type="Pfam" id="PF24681">
    <property type="entry name" value="Kelch_KLHDC2_KLHL20_DRC7"/>
    <property type="match status" value="1"/>
</dbReference>
<dbReference type="PANTHER" id="PTHR46063:SF1">
    <property type="entry name" value="KELCH DOMAIN-CONTAINING PROTEIN 4"/>
    <property type="match status" value="1"/>
</dbReference>
<evidence type="ECO:0000259" key="2">
    <source>
        <dbReference type="Pfam" id="PF13422"/>
    </source>
</evidence>
<gene>
    <name evidence="3" type="ORF">FGG08_005735</name>
</gene>
<proteinExistence type="predicted"/>
<dbReference type="Proteomes" id="UP000698800">
    <property type="component" value="Unassembled WGS sequence"/>
</dbReference>
<feature type="region of interest" description="Disordered" evidence="1">
    <location>
        <begin position="510"/>
        <end position="604"/>
    </location>
</feature>
<feature type="compositionally biased region" description="Gly residues" evidence="1">
    <location>
        <begin position="666"/>
        <end position="685"/>
    </location>
</feature>
<feature type="compositionally biased region" description="Acidic residues" evidence="1">
    <location>
        <begin position="518"/>
        <end position="545"/>
    </location>
</feature>
<feature type="domain" description="DUF4110" evidence="2">
    <location>
        <begin position="594"/>
        <end position="672"/>
    </location>
</feature>
<feature type="compositionally biased region" description="Basic and acidic residues" evidence="1">
    <location>
        <begin position="1"/>
        <end position="28"/>
    </location>
</feature>
<feature type="region of interest" description="Disordered" evidence="1">
    <location>
        <begin position="657"/>
        <end position="685"/>
    </location>
</feature>
<feature type="compositionally biased region" description="Low complexity" evidence="1">
    <location>
        <begin position="569"/>
        <end position="579"/>
    </location>
</feature>
<keyword evidence="4" id="KW-1185">Reference proteome</keyword>
<reference evidence="3" key="1">
    <citation type="submission" date="2021-03" db="EMBL/GenBank/DDBJ databases">
        <title>Comparative genomics and phylogenomic investigation of the class Geoglossomycetes provide insights into ecological specialization and systematics.</title>
        <authorList>
            <person name="Melie T."/>
            <person name="Pirro S."/>
            <person name="Miller A.N."/>
            <person name="Quandt A."/>
        </authorList>
    </citation>
    <scope>NUCLEOTIDE SEQUENCE</scope>
    <source>
        <strain evidence="3">GBOQ0MN5Z8</strain>
    </source>
</reference>
<evidence type="ECO:0000313" key="4">
    <source>
        <dbReference type="Proteomes" id="UP000698800"/>
    </source>
</evidence>
<accession>A0A9P8I2P4</accession>
<dbReference type="SUPFAM" id="SSF117281">
    <property type="entry name" value="Kelch motif"/>
    <property type="match status" value="1"/>
</dbReference>
<dbReference type="InterPro" id="IPR015915">
    <property type="entry name" value="Kelch-typ_b-propeller"/>
</dbReference>
<dbReference type="AlphaFoldDB" id="A0A9P8I2P4"/>